<accession>A0A4D6L330</accession>
<dbReference type="EMBL" id="CP039346">
    <property type="protein sequence ID" value="QCD82878.1"/>
    <property type="molecule type" value="Genomic_DNA"/>
</dbReference>
<name>A0A4D6L330_VIGUN</name>
<protein>
    <submittedName>
        <fullName evidence="2">Uncharacterized protein</fullName>
    </submittedName>
</protein>
<reference evidence="2 3" key="1">
    <citation type="submission" date="2019-04" db="EMBL/GenBank/DDBJ databases">
        <title>An improved genome assembly and genetic linkage map for asparagus bean, Vigna unguiculata ssp. sesquipedialis.</title>
        <authorList>
            <person name="Xia Q."/>
            <person name="Zhang R."/>
            <person name="Dong Y."/>
        </authorList>
    </citation>
    <scope>NUCLEOTIDE SEQUENCE [LARGE SCALE GENOMIC DNA]</scope>
    <source>
        <tissue evidence="2">Leaf</tissue>
    </source>
</reference>
<feature type="compositionally biased region" description="Basic and acidic residues" evidence="1">
    <location>
        <begin position="79"/>
        <end position="93"/>
    </location>
</feature>
<organism evidence="2 3">
    <name type="scientific">Vigna unguiculata</name>
    <name type="common">Cowpea</name>
    <dbReference type="NCBI Taxonomy" id="3917"/>
    <lineage>
        <taxon>Eukaryota</taxon>
        <taxon>Viridiplantae</taxon>
        <taxon>Streptophyta</taxon>
        <taxon>Embryophyta</taxon>
        <taxon>Tracheophyta</taxon>
        <taxon>Spermatophyta</taxon>
        <taxon>Magnoliopsida</taxon>
        <taxon>eudicotyledons</taxon>
        <taxon>Gunneridae</taxon>
        <taxon>Pentapetalae</taxon>
        <taxon>rosids</taxon>
        <taxon>fabids</taxon>
        <taxon>Fabales</taxon>
        <taxon>Fabaceae</taxon>
        <taxon>Papilionoideae</taxon>
        <taxon>50 kb inversion clade</taxon>
        <taxon>NPAAA clade</taxon>
        <taxon>indigoferoid/millettioid clade</taxon>
        <taxon>Phaseoleae</taxon>
        <taxon>Vigna</taxon>
    </lineage>
</organism>
<dbReference type="Proteomes" id="UP000501690">
    <property type="component" value="Linkage Group LG2"/>
</dbReference>
<evidence type="ECO:0000313" key="3">
    <source>
        <dbReference type="Proteomes" id="UP000501690"/>
    </source>
</evidence>
<evidence type="ECO:0000313" key="2">
    <source>
        <dbReference type="EMBL" id="QCD82878.1"/>
    </source>
</evidence>
<evidence type="ECO:0000256" key="1">
    <source>
        <dbReference type="SAM" id="MobiDB-lite"/>
    </source>
</evidence>
<feature type="compositionally biased region" description="Basic and acidic residues" evidence="1">
    <location>
        <begin position="36"/>
        <end position="52"/>
    </location>
</feature>
<proteinExistence type="predicted"/>
<gene>
    <name evidence="2" type="ORF">DEO72_LG2g3220</name>
</gene>
<keyword evidence="3" id="KW-1185">Reference proteome</keyword>
<dbReference type="AlphaFoldDB" id="A0A4D6L330"/>
<sequence length="162" mass="18546">MPPISQLLSPSCYLNQGTAARQLREKRKMFVHEMEVQEKEVQRRWPEQRGQRQDSSVAAQRWWKKKRGLRGGGGSPEQLQRERETLSNRRDDWPEAAWPEARRDDGSTTMIREQGGSRDGVARIVAERDGGDAARARKNKRGSRFCALIKLYGLGSIDNRGI</sequence>
<feature type="region of interest" description="Disordered" evidence="1">
    <location>
        <begin position="36"/>
        <end position="119"/>
    </location>
</feature>